<dbReference type="OrthoDB" id="3246760at2759"/>
<evidence type="ECO:0000313" key="1">
    <source>
        <dbReference type="EMBL" id="KDQ52378.1"/>
    </source>
</evidence>
<dbReference type="STRING" id="933084.A0A067PBT0"/>
<gene>
    <name evidence="1" type="ORF">JAAARDRAFT_108332</name>
</gene>
<proteinExistence type="predicted"/>
<organism evidence="1 2">
    <name type="scientific">Jaapia argillacea MUCL 33604</name>
    <dbReference type="NCBI Taxonomy" id="933084"/>
    <lineage>
        <taxon>Eukaryota</taxon>
        <taxon>Fungi</taxon>
        <taxon>Dikarya</taxon>
        <taxon>Basidiomycota</taxon>
        <taxon>Agaricomycotina</taxon>
        <taxon>Agaricomycetes</taxon>
        <taxon>Agaricomycetidae</taxon>
        <taxon>Jaapiales</taxon>
        <taxon>Jaapiaceae</taxon>
        <taxon>Jaapia</taxon>
    </lineage>
</organism>
<name>A0A067PBT0_9AGAM</name>
<evidence type="ECO:0008006" key="3">
    <source>
        <dbReference type="Google" id="ProtNLM"/>
    </source>
</evidence>
<accession>A0A067PBT0</accession>
<evidence type="ECO:0000313" key="2">
    <source>
        <dbReference type="Proteomes" id="UP000027265"/>
    </source>
</evidence>
<protein>
    <recommendedName>
        <fullName evidence="3">DDE Tnp4 domain-containing protein</fullName>
    </recommendedName>
</protein>
<reference evidence="2" key="1">
    <citation type="journal article" date="2014" name="Proc. Natl. Acad. Sci. U.S.A.">
        <title>Extensive sampling of basidiomycete genomes demonstrates inadequacy of the white-rot/brown-rot paradigm for wood decay fungi.</title>
        <authorList>
            <person name="Riley R."/>
            <person name="Salamov A.A."/>
            <person name="Brown D.W."/>
            <person name="Nagy L.G."/>
            <person name="Floudas D."/>
            <person name="Held B.W."/>
            <person name="Levasseur A."/>
            <person name="Lombard V."/>
            <person name="Morin E."/>
            <person name="Otillar R."/>
            <person name="Lindquist E.A."/>
            <person name="Sun H."/>
            <person name="LaButti K.M."/>
            <person name="Schmutz J."/>
            <person name="Jabbour D."/>
            <person name="Luo H."/>
            <person name="Baker S.E."/>
            <person name="Pisabarro A.G."/>
            <person name="Walton J.D."/>
            <person name="Blanchette R.A."/>
            <person name="Henrissat B."/>
            <person name="Martin F."/>
            <person name="Cullen D."/>
            <person name="Hibbett D.S."/>
            <person name="Grigoriev I.V."/>
        </authorList>
    </citation>
    <scope>NUCLEOTIDE SEQUENCE [LARGE SCALE GENOMIC DNA]</scope>
    <source>
        <strain evidence="2">MUCL 33604</strain>
    </source>
</reference>
<dbReference type="AlphaFoldDB" id="A0A067PBT0"/>
<feature type="non-terminal residue" evidence="1">
    <location>
        <position position="1"/>
    </location>
</feature>
<dbReference type="Proteomes" id="UP000027265">
    <property type="component" value="Unassembled WGS sequence"/>
</dbReference>
<keyword evidence="2" id="KW-1185">Reference proteome</keyword>
<dbReference type="EMBL" id="KL197740">
    <property type="protein sequence ID" value="KDQ52378.1"/>
    <property type="molecule type" value="Genomic_DNA"/>
</dbReference>
<feature type="non-terminal residue" evidence="1">
    <location>
        <position position="197"/>
    </location>
</feature>
<dbReference type="InParanoid" id="A0A067PBT0"/>
<dbReference type="HOGENOM" id="CLU_018552_1_0_1"/>
<sequence>IVLPPKTYTLTVKQLQIDLNIVQLIAQTHYLRGRAPVLKNPTLQLAWDFAKSPADHHCFVQMLRVTPGSFQFILQLIEDHPIFSRSSGAIFQTRSHRPQLPVQLQLAVTLYQMGRYGNGASIMDIARISSVSEGAKEVEKKWMEEHIGCVGWREGWMMYDGTIVVLFQKPGLNSDAYYTHKYNYGLNAQIGNAPSNL</sequence>